<keyword evidence="2" id="KW-1185">Reference proteome</keyword>
<comment type="caution">
    <text evidence="1">The sequence shown here is derived from an EMBL/GenBank/DDBJ whole genome shotgun (WGS) entry which is preliminary data.</text>
</comment>
<organism evidence="1 2">
    <name type="scientific">Hericium alpestre</name>
    <dbReference type="NCBI Taxonomy" id="135208"/>
    <lineage>
        <taxon>Eukaryota</taxon>
        <taxon>Fungi</taxon>
        <taxon>Dikarya</taxon>
        <taxon>Basidiomycota</taxon>
        <taxon>Agaricomycotina</taxon>
        <taxon>Agaricomycetes</taxon>
        <taxon>Russulales</taxon>
        <taxon>Hericiaceae</taxon>
        <taxon>Hericium</taxon>
    </lineage>
</organism>
<protein>
    <submittedName>
        <fullName evidence="1">Uncharacterized protein</fullName>
    </submittedName>
</protein>
<gene>
    <name evidence="1" type="ORF">EWM64_g2105</name>
</gene>
<dbReference type="EMBL" id="SFCI01000162">
    <property type="protein sequence ID" value="TFY81900.1"/>
    <property type="molecule type" value="Genomic_DNA"/>
</dbReference>
<proteinExistence type="predicted"/>
<dbReference type="OrthoDB" id="548949at2759"/>
<evidence type="ECO:0000313" key="1">
    <source>
        <dbReference type="EMBL" id="TFY81900.1"/>
    </source>
</evidence>
<reference evidence="1 2" key="1">
    <citation type="submission" date="2019-02" db="EMBL/GenBank/DDBJ databases">
        <title>Genome sequencing of the rare red list fungi Hericium alpestre (H. flagellum).</title>
        <authorList>
            <person name="Buettner E."/>
            <person name="Kellner H."/>
        </authorList>
    </citation>
    <scope>NUCLEOTIDE SEQUENCE [LARGE SCALE GENOMIC DNA]</scope>
    <source>
        <strain evidence="1 2">DSM 108284</strain>
    </source>
</reference>
<accession>A0A4Z0A609</accession>
<name>A0A4Z0A609_9AGAM</name>
<sequence>MPTFESLTPDIPGVEKFFNDYRALFEKDKNSRREEKVERAVEGMNEAVRLTLECISSLVRDAEEDRGLEPEALKSLVTKASDLENTIIHWTFSQDLLNSFIPVFCGNDYSDSASGGPVMDMLAGFLSGMGLGGDRKEVTRGMIGSRLTSYKDVPTPGPRSSPLARFSMDERHRLRRAPLAPNASPPLIAFTQARCEITARGTSTVVPFSLASCDSMLAIIGPCGHKQRDPALQLFPLGGDHQLDDYFDYGTDVDVGLCSVGTSLALNESRKLAFVGDNDRIKSYQWSNGPKPAALPVHTLASKGYTGSILLRDGAEGHELCRVELGFRLLDHGQR</sequence>
<dbReference type="STRING" id="135208.A0A4Z0A609"/>
<evidence type="ECO:0000313" key="2">
    <source>
        <dbReference type="Proteomes" id="UP000298061"/>
    </source>
</evidence>
<dbReference type="AlphaFoldDB" id="A0A4Z0A609"/>
<dbReference type="Proteomes" id="UP000298061">
    <property type="component" value="Unassembled WGS sequence"/>
</dbReference>